<proteinExistence type="inferred from homology"/>
<evidence type="ECO:0000256" key="6">
    <source>
        <dbReference type="ARBA" id="ARBA00022692"/>
    </source>
</evidence>
<dbReference type="PANTHER" id="PTHR30531:SF12">
    <property type="entry name" value="FLAGELLAR BIOSYNTHETIC PROTEIN FLHB"/>
    <property type="match status" value="1"/>
</dbReference>
<evidence type="ECO:0000256" key="5">
    <source>
        <dbReference type="ARBA" id="ARBA00022475"/>
    </source>
</evidence>
<protein>
    <recommendedName>
        <fullName evidence="3 12">Flagellar biosynthetic protein FlhB</fullName>
    </recommendedName>
</protein>
<reference evidence="13" key="2">
    <citation type="submission" date="2020-09" db="EMBL/GenBank/DDBJ databases">
        <authorList>
            <person name="Sun Q."/>
            <person name="Ohkuma M."/>
        </authorList>
    </citation>
    <scope>NUCLEOTIDE SEQUENCE</scope>
    <source>
        <strain evidence="13">JCM 18487</strain>
    </source>
</reference>
<dbReference type="Gene3D" id="3.40.1690.10">
    <property type="entry name" value="secretion proteins EscU"/>
    <property type="match status" value="1"/>
</dbReference>
<comment type="function">
    <text evidence="12">Required for formation of the rod structure in the basal body of the flagellar apparatus. Together with FliI and FliH, may constitute the export apparatus of flagellin.</text>
</comment>
<dbReference type="GO" id="GO:0009306">
    <property type="term" value="P:protein secretion"/>
    <property type="evidence" value="ECO:0007669"/>
    <property type="project" value="InterPro"/>
</dbReference>
<evidence type="ECO:0000313" key="13">
    <source>
        <dbReference type="EMBL" id="GGI94618.1"/>
    </source>
</evidence>
<evidence type="ECO:0000256" key="1">
    <source>
        <dbReference type="ARBA" id="ARBA00004651"/>
    </source>
</evidence>
<keyword evidence="7 12" id="KW-1005">Bacterial flagellum biogenesis</keyword>
<evidence type="ECO:0000256" key="11">
    <source>
        <dbReference type="ARBA" id="ARBA00023225"/>
    </source>
</evidence>
<dbReference type="NCBIfam" id="TIGR00328">
    <property type="entry name" value="flhB"/>
    <property type="match status" value="1"/>
</dbReference>
<accession>A0A917NF07</accession>
<keyword evidence="11 12" id="KW-1006">Bacterial flagellum protein export</keyword>
<keyword evidence="10 12" id="KW-0472">Membrane</keyword>
<dbReference type="SUPFAM" id="SSF160544">
    <property type="entry name" value="EscU C-terminal domain-like"/>
    <property type="match status" value="1"/>
</dbReference>
<keyword evidence="13" id="KW-0966">Cell projection</keyword>
<dbReference type="InterPro" id="IPR006136">
    <property type="entry name" value="FlhB"/>
</dbReference>
<keyword evidence="8 12" id="KW-0653">Protein transport</keyword>
<dbReference type="RefSeq" id="WP_188880425.1">
    <property type="nucleotide sequence ID" value="NZ_BMOY01000001.1"/>
</dbReference>
<feature type="transmembrane region" description="Helical" evidence="12">
    <location>
        <begin position="37"/>
        <end position="58"/>
    </location>
</feature>
<dbReference type="GO" id="GO:0044780">
    <property type="term" value="P:bacterial-type flagellum assembly"/>
    <property type="evidence" value="ECO:0007669"/>
    <property type="project" value="InterPro"/>
</dbReference>
<comment type="caution">
    <text evidence="13">The sequence shown here is derived from an EMBL/GenBank/DDBJ whole genome shotgun (WGS) entry which is preliminary data.</text>
</comment>
<dbReference type="FunFam" id="3.40.1690.10:FF:000001">
    <property type="entry name" value="Flagellar biosynthetic protein FlhB"/>
    <property type="match status" value="1"/>
</dbReference>
<sequence>MLAWDLQRFAGEKTERATPERRREARRAGQVPRSAELTGAIAVFAAVMALRVCGPSIWSGLENMMTKQIHDAASPLQGAADVQALAIHAVRWFVWLAAVPLAAAWLAAWVAGYAQVGALFRLQAIAPDWKRIDPFAGLRRLFSLRGAVEVVKAVFKLAIIALVAYTAVTGMGPRLERTAGMPLGALPAWVGSQVYGVAVRISAMLLALAVADYLFARFEHERSIRMSREEIKEEMRRREGDPAVRARIRQRGRAIAMRRMMQEVPKADVVITNPVHLAVALRYDAKTMAAPTVIAKGADEIARRMREVASAHGVPVVEDRPLARALYQRVDIGQLVPPDLYQAVAQVLAYVYRLRGRLSESREGGR</sequence>
<dbReference type="Proteomes" id="UP000637695">
    <property type="component" value="Unassembled WGS sequence"/>
</dbReference>
<dbReference type="EMBL" id="BMOY01000001">
    <property type="protein sequence ID" value="GGI94618.1"/>
    <property type="molecule type" value="Genomic_DNA"/>
</dbReference>
<dbReference type="GO" id="GO:0005886">
    <property type="term" value="C:plasma membrane"/>
    <property type="evidence" value="ECO:0007669"/>
    <property type="project" value="UniProtKB-SubCell"/>
</dbReference>
<evidence type="ECO:0000256" key="4">
    <source>
        <dbReference type="ARBA" id="ARBA00022448"/>
    </source>
</evidence>
<evidence type="ECO:0000313" key="14">
    <source>
        <dbReference type="Proteomes" id="UP000637695"/>
    </source>
</evidence>
<dbReference type="Gene3D" id="6.10.250.2080">
    <property type="match status" value="1"/>
</dbReference>
<evidence type="ECO:0000256" key="12">
    <source>
        <dbReference type="RuleBase" id="RU364091"/>
    </source>
</evidence>
<evidence type="ECO:0000256" key="9">
    <source>
        <dbReference type="ARBA" id="ARBA00022989"/>
    </source>
</evidence>
<comment type="subcellular location">
    <subcellularLocation>
        <location evidence="1">Cell membrane</location>
        <topology evidence="1">Multi-pass membrane protein</topology>
    </subcellularLocation>
</comment>
<keyword evidence="14" id="KW-1185">Reference proteome</keyword>
<organism evidence="13 14">
    <name type="scientific">Alicyclobacillus cellulosilyticus</name>
    <dbReference type="NCBI Taxonomy" id="1003997"/>
    <lineage>
        <taxon>Bacteria</taxon>
        <taxon>Bacillati</taxon>
        <taxon>Bacillota</taxon>
        <taxon>Bacilli</taxon>
        <taxon>Bacillales</taxon>
        <taxon>Alicyclobacillaceae</taxon>
        <taxon>Alicyclobacillus</taxon>
    </lineage>
</organism>
<dbReference type="Pfam" id="PF01312">
    <property type="entry name" value="Bac_export_2"/>
    <property type="match status" value="1"/>
</dbReference>
<dbReference type="PANTHER" id="PTHR30531">
    <property type="entry name" value="FLAGELLAR BIOSYNTHETIC PROTEIN FLHB"/>
    <property type="match status" value="1"/>
</dbReference>
<gene>
    <name evidence="12 13" type="primary">flhB</name>
    <name evidence="13" type="ORF">GCM10010885_00200</name>
</gene>
<keyword evidence="13" id="KW-0282">Flagellum</keyword>
<feature type="transmembrane region" description="Helical" evidence="12">
    <location>
        <begin position="92"/>
        <end position="114"/>
    </location>
</feature>
<keyword evidence="4 12" id="KW-0813">Transport</keyword>
<dbReference type="InterPro" id="IPR006135">
    <property type="entry name" value="T3SS_substrate_exporter"/>
</dbReference>
<name>A0A917NF07_9BACL</name>
<evidence type="ECO:0000256" key="3">
    <source>
        <dbReference type="ARBA" id="ARBA00021622"/>
    </source>
</evidence>
<evidence type="ECO:0000256" key="8">
    <source>
        <dbReference type="ARBA" id="ARBA00022927"/>
    </source>
</evidence>
<keyword evidence="9 12" id="KW-1133">Transmembrane helix</keyword>
<comment type="similarity">
    <text evidence="2 12">Belongs to the type III secretion exporter family.</text>
</comment>
<reference evidence="13" key="1">
    <citation type="journal article" date="2014" name="Int. J. Syst. Evol. Microbiol.">
        <title>Complete genome sequence of Corynebacterium casei LMG S-19264T (=DSM 44701T), isolated from a smear-ripened cheese.</title>
        <authorList>
            <consortium name="US DOE Joint Genome Institute (JGI-PGF)"/>
            <person name="Walter F."/>
            <person name="Albersmeier A."/>
            <person name="Kalinowski J."/>
            <person name="Ruckert C."/>
        </authorList>
    </citation>
    <scope>NUCLEOTIDE SEQUENCE</scope>
    <source>
        <strain evidence="13">JCM 18487</strain>
    </source>
</reference>
<keyword evidence="5 12" id="KW-1003">Cell membrane</keyword>
<feature type="transmembrane region" description="Helical" evidence="12">
    <location>
        <begin position="193"/>
        <end position="216"/>
    </location>
</feature>
<keyword evidence="6 12" id="KW-0812">Transmembrane</keyword>
<dbReference type="PRINTS" id="PR00950">
    <property type="entry name" value="TYPE3IMSPROT"/>
</dbReference>
<feature type="transmembrane region" description="Helical" evidence="12">
    <location>
        <begin position="153"/>
        <end position="173"/>
    </location>
</feature>
<dbReference type="InterPro" id="IPR029025">
    <property type="entry name" value="T3SS_substrate_exporter_C"/>
</dbReference>
<evidence type="ECO:0000256" key="10">
    <source>
        <dbReference type="ARBA" id="ARBA00023136"/>
    </source>
</evidence>
<dbReference type="AlphaFoldDB" id="A0A917NF07"/>
<keyword evidence="13" id="KW-0969">Cilium</keyword>
<evidence type="ECO:0000256" key="7">
    <source>
        <dbReference type="ARBA" id="ARBA00022795"/>
    </source>
</evidence>
<evidence type="ECO:0000256" key="2">
    <source>
        <dbReference type="ARBA" id="ARBA00010690"/>
    </source>
</evidence>